<keyword evidence="3" id="KW-1185">Reference proteome</keyword>
<protein>
    <submittedName>
        <fullName evidence="2">Uncharacterized protein</fullName>
    </submittedName>
</protein>
<dbReference type="EMBL" id="CP089983">
    <property type="protein sequence ID" value="WXB07273.1"/>
    <property type="molecule type" value="Genomic_DNA"/>
</dbReference>
<name>A0ABZ2LBH9_9BACT</name>
<organism evidence="2 3">
    <name type="scientific">Pendulispora rubella</name>
    <dbReference type="NCBI Taxonomy" id="2741070"/>
    <lineage>
        <taxon>Bacteria</taxon>
        <taxon>Pseudomonadati</taxon>
        <taxon>Myxococcota</taxon>
        <taxon>Myxococcia</taxon>
        <taxon>Myxococcales</taxon>
        <taxon>Sorangiineae</taxon>
        <taxon>Pendulisporaceae</taxon>
        <taxon>Pendulispora</taxon>
    </lineage>
</organism>
<accession>A0ABZ2LBH9</accession>
<proteinExistence type="predicted"/>
<evidence type="ECO:0000313" key="3">
    <source>
        <dbReference type="Proteomes" id="UP001374803"/>
    </source>
</evidence>
<reference evidence="2" key="1">
    <citation type="submission" date="2021-12" db="EMBL/GenBank/DDBJ databases">
        <title>Discovery of the Pendulisporaceae a myxobacterial family with distinct sporulation behavior and unique specialized metabolism.</title>
        <authorList>
            <person name="Garcia R."/>
            <person name="Popoff A."/>
            <person name="Bader C.D."/>
            <person name="Loehr J."/>
            <person name="Walesch S."/>
            <person name="Walt C."/>
            <person name="Boldt J."/>
            <person name="Bunk B."/>
            <person name="Haeckl F.J.F.P.J."/>
            <person name="Gunesch A.P."/>
            <person name="Birkelbach J."/>
            <person name="Nuebel U."/>
            <person name="Pietschmann T."/>
            <person name="Bach T."/>
            <person name="Mueller R."/>
        </authorList>
    </citation>
    <scope>NUCLEOTIDE SEQUENCE</scope>
    <source>
        <strain evidence="2">MSr11367</strain>
    </source>
</reference>
<evidence type="ECO:0000313" key="2">
    <source>
        <dbReference type="EMBL" id="WXB07273.1"/>
    </source>
</evidence>
<feature type="compositionally biased region" description="Acidic residues" evidence="1">
    <location>
        <begin position="163"/>
        <end position="178"/>
    </location>
</feature>
<feature type="compositionally biased region" description="Basic and acidic residues" evidence="1">
    <location>
        <begin position="190"/>
        <end position="207"/>
    </location>
</feature>
<feature type="region of interest" description="Disordered" evidence="1">
    <location>
        <begin position="188"/>
        <end position="207"/>
    </location>
</feature>
<gene>
    <name evidence="2" type="ORF">LVJ94_08490</name>
</gene>
<feature type="region of interest" description="Disordered" evidence="1">
    <location>
        <begin position="147"/>
        <end position="181"/>
    </location>
</feature>
<dbReference type="Proteomes" id="UP001374803">
    <property type="component" value="Chromosome"/>
</dbReference>
<dbReference type="RefSeq" id="WP_394836931.1">
    <property type="nucleotide sequence ID" value="NZ_CP089929.1"/>
</dbReference>
<evidence type="ECO:0000256" key="1">
    <source>
        <dbReference type="SAM" id="MobiDB-lite"/>
    </source>
</evidence>
<sequence length="207" mass="24254">MALTDPASRAVGYLILRHLYDGDIIEWPIPDDHPQRPVFEDLEEQGFIARWDRVWPLHDRYRLTERGIAAIEAVYRPNGAGDFYNELRQRGLNPADRRAYIASRGLDPFLWPLLHDPWTHWSTFTELGASYYTYVWEDQRPPRRTRHQRLMARPQYLGHSVDEDRDDLEDDPLYEGDDPMPVALVDLDNEADHIGHHAPDHGDYDIS</sequence>